<protein>
    <submittedName>
        <fullName evidence="2">Uncharacterized protein</fullName>
    </submittedName>
</protein>
<feature type="transmembrane region" description="Helical" evidence="1">
    <location>
        <begin position="181"/>
        <end position="202"/>
    </location>
</feature>
<dbReference type="AlphaFoldDB" id="A0A2P8CZ98"/>
<dbReference type="EMBL" id="PYGD01000008">
    <property type="protein sequence ID" value="PSK90291.1"/>
    <property type="molecule type" value="Genomic_DNA"/>
</dbReference>
<gene>
    <name evidence="2" type="ORF">B0I18_10819</name>
</gene>
<dbReference type="Proteomes" id="UP000240572">
    <property type="component" value="Unassembled WGS sequence"/>
</dbReference>
<evidence type="ECO:0000313" key="3">
    <source>
        <dbReference type="Proteomes" id="UP000240572"/>
    </source>
</evidence>
<accession>A0A2P8CZ98</accession>
<organism evidence="2 3">
    <name type="scientific">Taibaiella chishuiensis</name>
    <dbReference type="NCBI Taxonomy" id="1434707"/>
    <lineage>
        <taxon>Bacteria</taxon>
        <taxon>Pseudomonadati</taxon>
        <taxon>Bacteroidota</taxon>
        <taxon>Chitinophagia</taxon>
        <taxon>Chitinophagales</taxon>
        <taxon>Chitinophagaceae</taxon>
        <taxon>Taibaiella</taxon>
    </lineage>
</organism>
<keyword evidence="1" id="KW-1133">Transmembrane helix</keyword>
<name>A0A2P8CZ98_9BACT</name>
<reference evidence="2 3" key="1">
    <citation type="submission" date="2018-03" db="EMBL/GenBank/DDBJ databases">
        <title>Genomic Encyclopedia of Type Strains, Phase III (KMG-III): the genomes of soil and plant-associated and newly described type strains.</title>
        <authorList>
            <person name="Whitman W."/>
        </authorList>
    </citation>
    <scope>NUCLEOTIDE SEQUENCE [LARGE SCALE GENOMIC DNA]</scope>
    <source>
        <strain evidence="2 3">CGMCC 1.12700</strain>
    </source>
</reference>
<proteinExistence type="predicted"/>
<comment type="caution">
    <text evidence="2">The sequence shown here is derived from an EMBL/GenBank/DDBJ whole genome shotgun (WGS) entry which is preliminary data.</text>
</comment>
<keyword evidence="1" id="KW-0812">Transmembrane</keyword>
<sequence length="340" mass="38639">MRNHGRDTGFKGGILKSRLLVLMNLKNRFFLSLLLAAALCFPAALLYAQPAAGARVDARKITIGDHLRLWLEVKPGAKGNTVLWPKPDTLYGLEIVERGKIDTVQNADTYLLKQRLLVTGFDSGRYYIPSFAFKVMDKGGQVTELYTDSIAIEVATIPVDTTKAFKPIKEIVEVQSSWLDYWKIILAVILLVGLGIFVWYYFYRNRGTKIPQVVKVPPEKAHEKAVRQLQELQDKHLPEQGRVKEYYSGLSDIIRTYLEERYGITAMEQTTDELLALLKKQTESRAELRKVRPELKMILRTADLAKFAKASPNQEEQNACMTAAMEVIKRTQFKPEEDAS</sequence>
<keyword evidence="3" id="KW-1185">Reference proteome</keyword>
<evidence type="ECO:0000313" key="2">
    <source>
        <dbReference type="EMBL" id="PSK90291.1"/>
    </source>
</evidence>
<keyword evidence="1" id="KW-0472">Membrane</keyword>
<evidence type="ECO:0000256" key="1">
    <source>
        <dbReference type="SAM" id="Phobius"/>
    </source>
</evidence>